<accession>X0YEF6</accession>
<dbReference type="AlphaFoldDB" id="X0YEF6"/>
<feature type="non-terminal residue" evidence="1">
    <location>
        <position position="67"/>
    </location>
</feature>
<dbReference type="EMBL" id="BARS01051460">
    <property type="protein sequence ID" value="GAG45622.1"/>
    <property type="molecule type" value="Genomic_DNA"/>
</dbReference>
<sequence>MAIPETIIIEIDDAELEVAIATLRPVTGQLERMQYQLGTTDLPSINRNLRIILSRIPGMRTALRLYT</sequence>
<reference evidence="1" key="1">
    <citation type="journal article" date="2014" name="Front. Microbiol.">
        <title>High frequency of phylogenetically diverse reductive dehalogenase-homologous genes in deep subseafloor sedimentary metagenomes.</title>
        <authorList>
            <person name="Kawai M."/>
            <person name="Futagami T."/>
            <person name="Toyoda A."/>
            <person name="Takaki Y."/>
            <person name="Nishi S."/>
            <person name="Hori S."/>
            <person name="Arai W."/>
            <person name="Tsubouchi T."/>
            <person name="Morono Y."/>
            <person name="Uchiyama I."/>
            <person name="Ito T."/>
            <person name="Fujiyama A."/>
            <person name="Inagaki F."/>
            <person name="Takami H."/>
        </authorList>
    </citation>
    <scope>NUCLEOTIDE SEQUENCE</scope>
    <source>
        <strain evidence="1">Expedition CK06-06</strain>
    </source>
</reference>
<proteinExistence type="predicted"/>
<protein>
    <submittedName>
        <fullName evidence="1">Uncharacterized protein</fullName>
    </submittedName>
</protein>
<evidence type="ECO:0000313" key="1">
    <source>
        <dbReference type="EMBL" id="GAG45622.1"/>
    </source>
</evidence>
<organism evidence="1">
    <name type="scientific">marine sediment metagenome</name>
    <dbReference type="NCBI Taxonomy" id="412755"/>
    <lineage>
        <taxon>unclassified sequences</taxon>
        <taxon>metagenomes</taxon>
        <taxon>ecological metagenomes</taxon>
    </lineage>
</organism>
<gene>
    <name evidence="1" type="ORF">S01H1_76652</name>
</gene>
<name>X0YEF6_9ZZZZ</name>
<comment type="caution">
    <text evidence="1">The sequence shown here is derived from an EMBL/GenBank/DDBJ whole genome shotgun (WGS) entry which is preliminary data.</text>
</comment>